<dbReference type="EMBL" id="CAJNDS010002435">
    <property type="protein sequence ID" value="CAE7473033.1"/>
    <property type="molecule type" value="Genomic_DNA"/>
</dbReference>
<keyword evidence="3" id="KW-1185">Reference proteome</keyword>
<reference evidence="2" key="1">
    <citation type="submission" date="2021-02" db="EMBL/GenBank/DDBJ databases">
        <authorList>
            <person name="Dougan E. K."/>
            <person name="Rhodes N."/>
            <person name="Thang M."/>
            <person name="Chan C."/>
        </authorList>
    </citation>
    <scope>NUCLEOTIDE SEQUENCE</scope>
</reference>
<evidence type="ECO:0000313" key="3">
    <source>
        <dbReference type="Proteomes" id="UP000604046"/>
    </source>
</evidence>
<feature type="compositionally biased region" description="Basic and acidic residues" evidence="1">
    <location>
        <begin position="447"/>
        <end position="467"/>
    </location>
</feature>
<accession>A0A812S9C8</accession>
<comment type="caution">
    <text evidence="2">The sequence shown here is derived from an EMBL/GenBank/DDBJ whole genome shotgun (WGS) entry which is preliminary data.</text>
</comment>
<protein>
    <submittedName>
        <fullName evidence="2">URA2 protein</fullName>
    </submittedName>
</protein>
<dbReference type="OrthoDB" id="442904at2759"/>
<dbReference type="AlphaFoldDB" id="A0A812S9C8"/>
<proteinExistence type="predicted"/>
<sequence length="562" mass="61193">MDCLVVRRSEQVDTAREEDQLKALATLGYTCRQLLTTTLSQEDRLQTYGFVREEHGYDATDPWLCDDLTEELRSLRPGSLVCVTGTELVCAYLGASTHSADFARLRDLRNLKVISLPISCLLPLPSRAPAPGEKAVFVGLGPDLDGWPCSCGPQGESWADGATDEYGCWYWAVYTEPGADNVLANKTMRLVHEANLIALPGLAAGAKGTPLEDAPSTALLQPLAATAQEEQALLFARGVVREMIASASEEPGIEAEALTDLLGSMRGAARERNSVQIQNAALHGERSNVVAMLSFGTAEELESELRLEKEQQRRDKAFLKRSRKFLVRRRAQMRRETQHPEEVPSTEAGGDVIAHETALTDGAQGLEEKPLEAPVPREALENALPSIEQLLQELNRVAAEGPLCGPCLGGTAEAAPAAPVTAADEAVPPAAADAGVAAPTPRAVAVAKEKVSRRTMDRGKHSKERPGRAIPGRRIQPKRPGVTGSMPERRIKRKTKHLAVRWRLALPQPSRREKVQTVAVEMVGPSEVKLTWTFPQQRFRRLRKHCQDEKQGLGVKSVGPGE</sequence>
<dbReference type="Proteomes" id="UP000604046">
    <property type="component" value="Unassembled WGS sequence"/>
</dbReference>
<organism evidence="2 3">
    <name type="scientific">Symbiodinium natans</name>
    <dbReference type="NCBI Taxonomy" id="878477"/>
    <lineage>
        <taxon>Eukaryota</taxon>
        <taxon>Sar</taxon>
        <taxon>Alveolata</taxon>
        <taxon>Dinophyceae</taxon>
        <taxon>Suessiales</taxon>
        <taxon>Symbiodiniaceae</taxon>
        <taxon>Symbiodinium</taxon>
    </lineage>
</organism>
<feature type="region of interest" description="Disordered" evidence="1">
    <location>
        <begin position="447"/>
        <end position="488"/>
    </location>
</feature>
<evidence type="ECO:0000313" key="2">
    <source>
        <dbReference type="EMBL" id="CAE7473033.1"/>
    </source>
</evidence>
<evidence type="ECO:0000256" key="1">
    <source>
        <dbReference type="SAM" id="MobiDB-lite"/>
    </source>
</evidence>
<name>A0A812S9C8_9DINO</name>
<gene>
    <name evidence="2" type="primary">URA2</name>
    <name evidence="2" type="ORF">SNAT2548_LOCUS26574</name>
</gene>